<evidence type="ECO:0000256" key="6">
    <source>
        <dbReference type="ARBA" id="ARBA00022989"/>
    </source>
</evidence>
<dbReference type="GO" id="GO:0022857">
    <property type="term" value="F:transmembrane transporter activity"/>
    <property type="evidence" value="ECO:0007669"/>
    <property type="project" value="InterPro"/>
</dbReference>
<dbReference type="NCBIfam" id="TIGR00711">
    <property type="entry name" value="efflux_EmrB"/>
    <property type="match status" value="1"/>
</dbReference>
<keyword evidence="11" id="KW-1185">Reference proteome</keyword>
<evidence type="ECO:0000256" key="4">
    <source>
        <dbReference type="ARBA" id="ARBA00022475"/>
    </source>
</evidence>
<dbReference type="InterPro" id="IPR011701">
    <property type="entry name" value="MFS"/>
</dbReference>
<dbReference type="EMBL" id="FZOW01000015">
    <property type="protein sequence ID" value="SNT36843.1"/>
    <property type="molecule type" value="Genomic_DNA"/>
</dbReference>
<feature type="transmembrane region" description="Helical" evidence="8">
    <location>
        <begin position="152"/>
        <end position="173"/>
    </location>
</feature>
<evidence type="ECO:0000313" key="11">
    <source>
        <dbReference type="Proteomes" id="UP000198327"/>
    </source>
</evidence>
<feature type="transmembrane region" description="Helical" evidence="8">
    <location>
        <begin position="210"/>
        <end position="230"/>
    </location>
</feature>
<evidence type="ECO:0000256" key="7">
    <source>
        <dbReference type="ARBA" id="ARBA00023136"/>
    </source>
</evidence>
<evidence type="ECO:0000313" key="10">
    <source>
        <dbReference type="EMBL" id="SNT36843.1"/>
    </source>
</evidence>
<feature type="transmembrane region" description="Helical" evidence="8">
    <location>
        <begin position="242"/>
        <end position="260"/>
    </location>
</feature>
<name>A0A239M3Z4_9NOCA</name>
<feature type="transmembrane region" description="Helical" evidence="8">
    <location>
        <begin position="179"/>
        <end position="198"/>
    </location>
</feature>
<organism evidence="10 11">
    <name type="scientific">Rhodococcoides kyotonense</name>
    <dbReference type="NCBI Taxonomy" id="398843"/>
    <lineage>
        <taxon>Bacteria</taxon>
        <taxon>Bacillati</taxon>
        <taxon>Actinomycetota</taxon>
        <taxon>Actinomycetes</taxon>
        <taxon>Mycobacteriales</taxon>
        <taxon>Nocardiaceae</taxon>
        <taxon>Rhodococcoides</taxon>
    </lineage>
</organism>
<feature type="transmembrane region" description="Helical" evidence="8">
    <location>
        <begin position="121"/>
        <end position="140"/>
    </location>
</feature>
<dbReference type="SUPFAM" id="SSF103473">
    <property type="entry name" value="MFS general substrate transporter"/>
    <property type="match status" value="1"/>
</dbReference>
<feature type="transmembrane region" description="Helical" evidence="8">
    <location>
        <begin position="454"/>
        <end position="479"/>
    </location>
</feature>
<evidence type="ECO:0000256" key="2">
    <source>
        <dbReference type="ARBA" id="ARBA00008537"/>
    </source>
</evidence>
<feature type="transmembrane region" description="Helical" evidence="8">
    <location>
        <begin position="348"/>
        <end position="367"/>
    </location>
</feature>
<comment type="subcellular location">
    <subcellularLocation>
        <location evidence="1">Cell membrane</location>
        <topology evidence="1">Multi-pass membrane protein</topology>
    </subcellularLocation>
</comment>
<evidence type="ECO:0000256" key="5">
    <source>
        <dbReference type="ARBA" id="ARBA00022692"/>
    </source>
</evidence>
<dbReference type="Proteomes" id="UP000198327">
    <property type="component" value="Unassembled WGS sequence"/>
</dbReference>
<feature type="transmembrane region" description="Helical" evidence="8">
    <location>
        <begin position="63"/>
        <end position="83"/>
    </location>
</feature>
<gene>
    <name evidence="10" type="ORF">SAMN05421642_115117</name>
</gene>
<proteinExistence type="inferred from homology"/>
<dbReference type="RefSeq" id="WP_089250456.1">
    <property type="nucleotide sequence ID" value="NZ_FZOW01000015.1"/>
</dbReference>
<evidence type="ECO:0000256" key="1">
    <source>
        <dbReference type="ARBA" id="ARBA00004651"/>
    </source>
</evidence>
<protein>
    <submittedName>
        <fullName evidence="10">MFS transporter, DHA2 family, lincomycin resistance protein</fullName>
    </submittedName>
</protein>
<dbReference type="Pfam" id="PF07690">
    <property type="entry name" value="MFS_1"/>
    <property type="match status" value="1"/>
</dbReference>
<dbReference type="CDD" id="cd17503">
    <property type="entry name" value="MFS_LmrB_MDR_like"/>
    <property type="match status" value="1"/>
</dbReference>
<keyword evidence="3" id="KW-0813">Transport</keyword>
<keyword evidence="4" id="KW-1003">Cell membrane</keyword>
<sequence length="490" mass="51105">MTVRDSTTPAEDEQDTAPVKGGGVLIAVLLVATFVVILNETILSVALPRLMVDLDVSASSAQWLTSGFLLTMAIVIPVSGYILQSFDIRPVFIAAMTLFSLGTLLSASAPGFEILLCGRVVQAMGTGLMFPLLITTILNIVPPQSRGRMMGLLSIVVSVAPALGPTISGLILQSLDWRAMFWIVLPVAVSALALGAIFVRNVTTPRLTHLDVLSVALSALAFGGVVYGLTLIGEAAAGHTPIPPWIPLAVGPIALVVFVARQRVLARTERALLDLRPFTQMPFTLSVALLCVIMLTLFGSLVLLPLYMQNVLSKGTLTTGLALLPGGLTMGLFAPVVGNLFDRFGPRPLVLPGTIALSTGMWTLSTLGVDSTLIHVIIGHVILSVGIAFALTPLMTTALGSLPRSLYSHGSAIVSTVQQVAGAAGTALFITFLTRGIQSTIARGENEQVADANGVHAALLAGGIISLLAVVGALGLFVIRLPRTATVVAH</sequence>
<feature type="transmembrane region" description="Helical" evidence="8">
    <location>
        <begin position="320"/>
        <end position="341"/>
    </location>
</feature>
<dbReference type="Gene3D" id="1.20.1720.10">
    <property type="entry name" value="Multidrug resistance protein D"/>
    <property type="match status" value="1"/>
</dbReference>
<feature type="transmembrane region" description="Helical" evidence="8">
    <location>
        <begin position="90"/>
        <end position="109"/>
    </location>
</feature>
<dbReference type="InterPro" id="IPR036259">
    <property type="entry name" value="MFS_trans_sf"/>
</dbReference>
<evidence type="ECO:0000256" key="8">
    <source>
        <dbReference type="SAM" id="Phobius"/>
    </source>
</evidence>
<dbReference type="PROSITE" id="PS50850">
    <property type="entry name" value="MFS"/>
    <property type="match status" value="1"/>
</dbReference>
<keyword evidence="7 8" id="KW-0472">Membrane</keyword>
<reference evidence="11" key="1">
    <citation type="submission" date="2017-06" db="EMBL/GenBank/DDBJ databases">
        <authorList>
            <person name="Varghese N."/>
            <person name="Submissions S."/>
        </authorList>
    </citation>
    <scope>NUCLEOTIDE SEQUENCE [LARGE SCALE GENOMIC DNA]</scope>
    <source>
        <strain evidence="11">JCM 23211</strain>
    </source>
</reference>
<feature type="transmembrane region" description="Helical" evidence="8">
    <location>
        <begin position="373"/>
        <end position="400"/>
    </location>
</feature>
<comment type="similarity">
    <text evidence="2">Belongs to the major facilitator superfamily. EmrB family.</text>
</comment>
<dbReference type="OrthoDB" id="9812221at2"/>
<dbReference type="InterPro" id="IPR020846">
    <property type="entry name" value="MFS_dom"/>
</dbReference>
<dbReference type="PRINTS" id="PR01036">
    <property type="entry name" value="TCRTETB"/>
</dbReference>
<evidence type="ECO:0000256" key="3">
    <source>
        <dbReference type="ARBA" id="ARBA00022448"/>
    </source>
</evidence>
<dbReference type="Gene3D" id="1.20.1250.20">
    <property type="entry name" value="MFS general substrate transporter like domains"/>
    <property type="match status" value="1"/>
</dbReference>
<keyword evidence="5 8" id="KW-0812">Transmembrane</keyword>
<dbReference type="InterPro" id="IPR004638">
    <property type="entry name" value="EmrB-like"/>
</dbReference>
<dbReference type="PANTHER" id="PTHR42718">
    <property type="entry name" value="MAJOR FACILITATOR SUPERFAMILY MULTIDRUG TRANSPORTER MFSC"/>
    <property type="match status" value="1"/>
</dbReference>
<dbReference type="PANTHER" id="PTHR42718:SF9">
    <property type="entry name" value="MAJOR FACILITATOR SUPERFAMILY MULTIDRUG TRANSPORTER MFSC"/>
    <property type="match status" value="1"/>
</dbReference>
<feature type="domain" description="Major facilitator superfamily (MFS) profile" evidence="9">
    <location>
        <begin position="25"/>
        <end position="484"/>
    </location>
</feature>
<feature type="transmembrane region" description="Helical" evidence="8">
    <location>
        <begin position="412"/>
        <end position="434"/>
    </location>
</feature>
<feature type="transmembrane region" description="Helical" evidence="8">
    <location>
        <begin position="281"/>
        <end position="308"/>
    </location>
</feature>
<accession>A0A239M3Z4</accession>
<dbReference type="AlphaFoldDB" id="A0A239M3Z4"/>
<feature type="transmembrane region" description="Helical" evidence="8">
    <location>
        <begin position="21"/>
        <end position="43"/>
    </location>
</feature>
<evidence type="ECO:0000259" key="9">
    <source>
        <dbReference type="PROSITE" id="PS50850"/>
    </source>
</evidence>
<keyword evidence="6 8" id="KW-1133">Transmembrane helix</keyword>
<dbReference type="GO" id="GO:0005886">
    <property type="term" value="C:plasma membrane"/>
    <property type="evidence" value="ECO:0007669"/>
    <property type="project" value="UniProtKB-SubCell"/>
</dbReference>